<organism evidence="2">
    <name type="scientific">viral metagenome</name>
    <dbReference type="NCBI Taxonomy" id="1070528"/>
    <lineage>
        <taxon>unclassified sequences</taxon>
        <taxon>metagenomes</taxon>
        <taxon>organismal metagenomes</taxon>
    </lineage>
</organism>
<dbReference type="AlphaFoldDB" id="A0A6M3M308"/>
<gene>
    <name evidence="2" type="ORF">MM171A01248_0004</name>
</gene>
<sequence>MVRKACEPKPIGGQPKNWSVEFGFGKDDDGPIPFHRKRSTIALRVAIERAMDPTLVSNAAVIRKLVAEHAQPGLSVRDRATRQQSLKDALKGYFPGARASSNHPMPTPPAPGSIEIAAPKSHRR</sequence>
<proteinExistence type="predicted"/>
<evidence type="ECO:0000256" key="1">
    <source>
        <dbReference type="SAM" id="MobiDB-lite"/>
    </source>
</evidence>
<name>A0A6M3M308_9ZZZZ</name>
<feature type="region of interest" description="Disordered" evidence="1">
    <location>
        <begin position="94"/>
        <end position="124"/>
    </location>
</feature>
<protein>
    <submittedName>
        <fullName evidence="2">Uncharacterized protein</fullName>
    </submittedName>
</protein>
<evidence type="ECO:0000313" key="2">
    <source>
        <dbReference type="EMBL" id="QJA99208.1"/>
    </source>
</evidence>
<reference evidence="2" key="1">
    <citation type="submission" date="2020-03" db="EMBL/GenBank/DDBJ databases">
        <title>The deep terrestrial virosphere.</title>
        <authorList>
            <person name="Holmfeldt K."/>
            <person name="Nilsson E."/>
            <person name="Simone D."/>
            <person name="Lopez-Fernandez M."/>
            <person name="Wu X."/>
            <person name="de Brujin I."/>
            <person name="Lundin D."/>
            <person name="Andersson A."/>
            <person name="Bertilsson S."/>
            <person name="Dopson M."/>
        </authorList>
    </citation>
    <scope>NUCLEOTIDE SEQUENCE</scope>
    <source>
        <strain evidence="2">MM171A01248</strain>
    </source>
</reference>
<accession>A0A6M3M308</accession>
<dbReference type="EMBL" id="MT143635">
    <property type="protein sequence ID" value="QJA99208.1"/>
    <property type="molecule type" value="Genomic_DNA"/>
</dbReference>